<sequence>MSFVKKMLGQRGGESPQAGQAQDSNLGLMHLRKLFTEFRHPTVKSTQKKQEEKLYSMLPLFIKMFESTQGHEMTDKWSDILQFCSHVSKLMVTEIRRRASNQSTEAASCAIVQLLEVESPPESGNGWMLLTALNLLSLGGSMLIDCMTAASLPSTLVKCLYLFFDLPPVVDGDVLKEGCEFTPTEKRILLQKVFVQILVRLCNYTSPAEELARKDDLSLLFSAITSWCPTHNAIWRQSAGEVLVTLSRHGLTPQVVNYIHDKGCVRHCIENMQRTQNLSPLEQVEMFVTVFCFLKDSSEVSQVLLDDFRLCQGYVFLSEFLLKLEQDSAEESIQALRNLVLLVGSLTTCGFTEMKPSHSNTGSLFNMPGFSIPTPSGKGVSVRNLQAFQVLQSVFLKSNTAHLCNTILDVISSIYHQDNANYFILESQHTLSQFAEKIYLKSEEIQIKFFEMLEFLVFNLNFVPCKELISVSILIKSQHSIECSILSMRSLLRILRYHTIYRDVFREVGVLEVMVTCLHRYANQLKEQNNTTVAIQITEEQQELGQLVMEALAVLLSTNSSNAGVFRECGGARCAHNMVPFPECRQHALHIVQQLVLSPGGDDDMGTLLGLMPTAAITDLELKTHILRSLLNVLRESHRTRTVFRKVGGFVYVMSVLVSMEGCLAEPPKAPWNTVGRREILLMLKTVFSTLTVAMRYEPANAKFFSTEVRYDSLTEAVRLLGCFSNTVDIPAATDDLRPSDSLDHFSAVFCSCKEERAPPSVPKSLLSASIILRYLYDMALDTFDKPSQMKSFDSPILKKHTSVIEDGGQFAGSPLSSSPPNNTTSSLGMRPKSGSTGSLGLAQGLSVGTDVLIVHSGAILSIFHLLPALEDFSNLQASLDLKVYVAELLKSLMRNDRNQQIMCDAKFPHEVLSHGCAALADESHPLHTYLQYMFERLASQSLTPRDLRDFLRLGSPLSCRAVEEGYQDDRCIAVTEPDGMIMSLGMDEKSAAMETEEKLNSAGGTVPLTRVKCLVSMTTPRDSRMHGSSVTPAFVEFDMSAEGFSCLYLPSVAPQGPPTPSVVSGVVGTSEPTVIGGIGTGERVFPPQSGLTYSTWFCVDKFSSFSADAHPVRLLTIVRNLQGRDENLICLSVSLVSKDRSLVVSTLESYMPNASNGCELEHEPTLNDNTVRLWCPELTQEGQWHHLVIVLHRAGIMKNSNISLFVDGELVASPKLHYISPNLGGGGTASPTAFTSVFAYIGTPPQLRRQSRLLWRQGPCLMLEDIVSPSIVKSLYELGAMYVGSLQAPISGEGEVNGPYIAEERVMFGVYAHAMSQLTIAKIRKIFNKVDSRTIAKQLAMPAHENATPIRILHNSAAHLAGPARSLGAVLMGYLGVRTFCPRPVARMLENVGGTSALLGLIAMTTDVESLYAAVKALVCVVKSNISSKWDMDRIQGYQLLSMLYKKKRHLLNSHILHLTFSLVGTLDSGRETLVIPNLQAFQDLLCDLEIWHEAPGDLQRSLYEHFYELLTDSTEQKTNHNVMRGMGLAGKLLHILHDQRLPLHTVQSIANVLAELLGGMPDHPSLLRFGQFLVSTLPTGNLTEKNPDFKDLKSNNPASAPGENASGSNFQEQVIHTIRMRNILLDVVYKLVKPSGANFNQQACEDLTRVLGFDWLMLFLQSHVHAETVVLALRILLVMFRNPDNMRRFREGGYGGGWMGDTESVLKKQMSGVLGFNVGNQSRGNEQEISHEVCHVPGFQALQWLLGRHTEVPDIYFLLMALLLGQQGRPISTAGHYLNVDSVWSVIFGVAASKPMNLITKDSMDMCPDAALVLLAMIRNMTSEFDVTLSEDADQNQYPVTVVQFLMFLYHNMSDFQSVSTSPDFLAGLVATLFPFPCSESSSNVTTPSEEYKPFPESESVLIVKAPERECAGFLTGHPARRFIIDFIRTIIIDSLSQGSSNKGTTVMDIVLDGTPDHVSRAQQRQFQTEMLNIVMEHLLAADVLLGEQAALPLMGSQHSYSHMAASVFYLASRVVDKMWHGVFTREAKEVFDFLSKLIAQAKRKSTGLSLEPLYKCLNRTILFQLSRPISSVASQASVLDALHVITNNRNLVFGPGNHDTEFLGCLCFCLLQLTDDPETGAANLSESKARATTWHVEPDQSVPYQSHSVDFHTEGQNDNSSPAAMRRAMSNPALAQGMQLVSAAAKRVWDELYIYKKPALEDLFRVQFNNHSQGKTIATPELNSVRLMVQEAASKIWVTYAESERKTTFLHIEKLQNQIQSKLQKVGSGVTGVLRLASRRTKRDLPLKSSPVTNIHVNDFHHATLGHISMVKDVVQFQHDQYLQASRYMEKYLLDDWAQIERELLRVRSLWGPPAGSRLDKMVLDMTEGPFRMRKKMMKNDMFYIHYPYRPNLEESPLRYKVAISFDSKDYYEHFWPQGILSKEATPIQGTTDTDLINNSDSEPSNNLPDDVQNLKKLLPRASTKSSADEEDNEDAGTTDSPHTVELDRTDSTVERPDTEGQGDNNSEIPPSPTSKAHNQAIVHFMGEEKISHLFRCARIQGLDTAEGLLLFGKEQFFIIDGFTLLRTKEIKDIDSLAPEIHDPIIPKSSMGSSGSMKRMYSRFAYDDIREVHQRRYLLQPIAIEVFSGDGRNHLLAFPRKIRNKVLAKFLSVATEMTDNAHNSVSGQKQNAKVEAGGGIISNLIGEKSVTQRWEKGEISNFQYLMHLNTLAGRSYNDLMQYPVFPWIIANYDSEDLDLSKTANFRDLSRPMGAQTPDRLQQFQKRYNEWDDPQGETPPYHYGTHYSSAMIVASYLVRMEPFTQHFLKLQGGHFDLADRMFHSIKENWLSASKNNMADVKELIPEFYYLPDFLLNKNNFDLGSKQNGVALGDVILPPWAKGDPREFIRMHRQALECDYVSAHLHEWIDLIFGYKQCGPPAVDAINVFHHLFYEGNVDIYNIDDPLKKNATIGFINNFGQIPKQLFKKPHPQKRLNIPVNPRFFHHVDNLKPAMQPVKELKGPVGQIHHTEKYLLAVEQNKVLIPPSHTRYLAWGFSDLSVRIGPYESEKAISVFEGLDNGEILCASCPTDKIFITGGTSCVVNVWEYSSKERRAILKRPLYGHTEPVTCLTSSAAYSLIVSGSRDRTCILWDLSRLTFVHQLRGHVAPVAVVAINDLTGDIATCAGTFLHVWNVNGDAVASVNTSTGRNQQILCVSLSQMNEWDNQNVILTGSSDGVVRMWSVEYVQVPKEESPAAKPSSSSEAPQTTEATVVSPVSEHSSHLERQMSRHSSTEGYQGRRRLSRHESCDSYSDGKSAADILKDFKDPDYLATMDCGEGMGSWEGRDSPIMGGGPGSSRISVREDDEDEEEERAAAQYERRKIRGQFSSALSTTSSTSDIYRPRIGGSVSGEQDNISVTDGVELDKSSVHSGSQPIDTAMDALAELGGGGEGPPGSWNNLASESDTASLSEAQLRPSLGNCDVKFSQSESNLSDFEVISVSEVGGTKNRISSGTEELLKKYKPLGKNCLREGFCWQRQLVFRSKLTMHTAFERKDNKEPAAITAIAISKDHKTVYVGDVKGRIWNWTVTSQPGRVVADHWVKDDGAETCPACGVRFSFSERRHHCRNCGNVFCSKCSSFETDIQRRRITKPVRVCQACYNIIKAQQECSVKA</sequence>
<feature type="domain" description="BEACH" evidence="10">
    <location>
        <begin position="2682"/>
        <end position="2975"/>
    </location>
</feature>
<feature type="region of interest" description="Disordered" evidence="8">
    <location>
        <begin position="3376"/>
        <end position="3396"/>
    </location>
</feature>
<feature type="repeat" description="WD" evidence="7">
    <location>
        <begin position="3208"/>
        <end position="3227"/>
    </location>
</feature>
<dbReference type="InterPro" id="IPR001680">
    <property type="entry name" value="WD40_rpt"/>
</dbReference>
<keyword evidence="1 7" id="KW-0853">WD repeat</keyword>
<keyword evidence="4 6" id="KW-0863">Zinc-finger</keyword>
<dbReference type="SUPFAM" id="SSF50729">
    <property type="entry name" value="PH domain-like"/>
    <property type="match status" value="1"/>
</dbReference>
<dbReference type="InterPro" id="IPR013083">
    <property type="entry name" value="Znf_RING/FYVE/PHD"/>
</dbReference>
<gene>
    <name evidence="12" type="ORF">RRG08_002980</name>
</gene>
<proteinExistence type="predicted"/>
<dbReference type="InterPro" id="IPR011011">
    <property type="entry name" value="Znf_FYVE_PHD"/>
</dbReference>
<evidence type="ECO:0000259" key="10">
    <source>
        <dbReference type="PROSITE" id="PS50197"/>
    </source>
</evidence>
<dbReference type="InterPro" id="IPR011993">
    <property type="entry name" value="PH-like_dom_sf"/>
</dbReference>
<dbReference type="PROSITE" id="PS50178">
    <property type="entry name" value="ZF_FYVE"/>
    <property type="match status" value="1"/>
</dbReference>
<evidence type="ECO:0000256" key="7">
    <source>
        <dbReference type="PROSITE-ProRule" id="PRU00221"/>
    </source>
</evidence>
<feature type="compositionally biased region" description="Basic and acidic residues" evidence="8">
    <location>
        <begin position="2486"/>
        <end position="2502"/>
    </location>
</feature>
<dbReference type="CDD" id="cd15719">
    <property type="entry name" value="FYVE_WDFY3"/>
    <property type="match status" value="1"/>
</dbReference>
<evidence type="ECO:0008006" key="14">
    <source>
        <dbReference type="Google" id="ProtNLM"/>
    </source>
</evidence>
<feature type="compositionally biased region" description="Low complexity" evidence="8">
    <location>
        <begin position="3238"/>
        <end position="3248"/>
    </location>
</feature>
<evidence type="ECO:0000256" key="1">
    <source>
        <dbReference type="ARBA" id="ARBA00022574"/>
    </source>
</evidence>
<dbReference type="PROSITE" id="PS50082">
    <property type="entry name" value="WD_REPEATS_2"/>
    <property type="match status" value="2"/>
</dbReference>
<evidence type="ECO:0000313" key="13">
    <source>
        <dbReference type="Proteomes" id="UP001283361"/>
    </source>
</evidence>
<dbReference type="FunFam" id="1.10.1540.10:FF:000002">
    <property type="entry name" value="WD repeat and FYVE domain containing 3"/>
    <property type="match status" value="1"/>
</dbReference>
<dbReference type="SUPFAM" id="SSF57903">
    <property type="entry name" value="FYVE/PHD zinc finger"/>
    <property type="match status" value="1"/>
</dbReference>
<dbReference type="Proteomes" id="UP001283361">
    <property type="component" value="Unassembled WGS sequence"/>
</dbReference>
<feature type="compositionally biased region" description="Polar residues" evidence="8">
    <location>
        <begin position="2505"/>
        <end position="2519"/>
    </location>
</feature>
<evidence type="ECO:0000256" key="3">
    <source>
        <dbReference type="ARBA" id="ARBA00022737"/>
    </source>
</evidence>
<feature type="region of interest" description="Disordered" evidence="8">
    <location>
        <begin position="810"/>
        <end position="836"/>
    </location>
</feature>
<keyword evidence="2" id="KW-0479">Metal-binding</keyword>
<dbReference type="SMART" id="SM00064">
    <property type="entry name" value="FYVE"/>
    <property type="match status" value="1"/>
</dbReference>
<keyword evidence="5" id="KW-0862">Zinc</keyword>
<evidence type="ECO:0000259" key="11">
    <source>
        <dbReference type="PROSITE" id="PS51783"/>
    </source>
</evidence>
<dbReference type="PROSITE" id="PS50294">
    <property type="entry name" value="WD_REPEATS_REGION"/>
    <property type="match status" value="1"/>
</dbReference>
<dbReference type="PROSITE" id="PS00678">
    <property type="entry name" value="WD_REPEATS_1"/>
    <property type="match status" value="1"/>
</dbReference>
<dbReference type="Pfam" id="PF01363">
    <property type="entry name" value="FYVE"/>
    <property type="match status" value="1"/>
</dbReference>
<dbReference type="InterPro" id="IPR015943">
    <property type="entry name" value="WD40/YVTN_repeat-like_dom_sf"/>
</dbReference>
<dbReference type="InterPro" id="IPR019775">
    <property type="entry name" value="WD40_repeat_CS"/>
</dbReference>
<reference evidence="12" key="1">
    <citation type="journal article" date="2023" name="G3 (Bethesda)">
        <title>A reference genome for the long-term kleptoplast-retaining sea slug Elysia crispata morphotype clarki.</title>
        <authorList>
            <person name="Eastman K.E."/>
            <person name="Pendleton A.L."/>
            <person name="Shaikh M.A."/>
            <person name="Suttiyut T."/>
            <person name="Ogas R."/>
            <person name="Tomko P."/>
            <person name="Gavelis G."/>
            <person name="Widhalm J.R."/>
            <person name="Wisecaver J.H."/>
        </authorList>
    </citation>
    <scope>NUCLEOTIDE SEQUENCE</scope>
    <source>
        <strain evidence="12">ECLA1</strain>
    </source>
</reference>
<evidence type="ECO:0000256" key="2">
    <source>
        <dbReference type="ARBA" id="ARBA00022723"/>
    </source>
</evidence>
<dbReference type="SUPFAM" id="SSF81837">
    <property type="entry name" value="BEACH domain"/>
    <property type="match status" value="1"/>
</dbReference>
<dbReference type="InterPro" id="IPR023362">
    <property type="entry name" value="PH-BEACH_dom"/>
</dbReference>
<keyword evidence="3" id="KW-0677">Repeat</keyword>
<feature type="domain" description="FYVE-type" evidence="9">
    <location>
        <begin position="3585"/>
        <end position="3645"/>
    </location>
</feature>
<feature type="region of interest" description="Disordered" evidence="8">
    <location>
        <begin position="3323"/>
        <end position="3363"/>
    </location>
</feature>
<dbReference type="SUPFAM" id="SSF50978">
    <property type="entry name" value="WD40 repeat-like"/>
    <property type="match status" value="1"/>
</dbReference>
<dbReference type="PROSITE" id="PS50197">
    <property type="entry name" value="BEACH"/>
    <property type="match status" value="1"/>
</dbReference>
<dbReference type="Pfam" id="PF02138">
    <property type="entry name" value="Beach"/>
    <property type="match status" value="1"/>
</dbReference>
<dbReference type="Gene3D" id="1.10.1540.10">
    <property type="entry name" value="BEACH domain"/>
    <property type="match status" value="1"/>
</dbReference>
<comment type="caution">
    <text evidence="12">The sequence shown here is derived from an EMBL/GenBank/DDBJ whole genome shotgun (WGS) entry which is preliminary data.</text>
</comment>
<feature type="compositionally biased region" description="Low complexity" evidence="8">
    <location>
        <begin position="814"/>
        <end position="828"/>
    </location>
</feature>
<protein>
    <recommendedName>
        <fullName evidence="14">WD repeat and FYVE domain-containing protein 3</fullName>
    </recommendedName>
</protein>
<dbReference type="InterPro" id="IPR051944">
    <property type="entry name" value="BEACH_domain_protein"/>
</dbReference>
<feature type="compositionally biased region" description="Polar residues" evidence="8">
    <location>
        <begin position="2434"/>
        <end position="2451"/>
    </location>
</feature>
<evidence type="ECO:0000259" key="9">
    <source>
        <dbReference type="PROSITE" id="PS50178"/>
    </source>
</evidence>
<dbReference type="InterPro" id="IPR017455">
    <property type="entry name" value="Znf_FYVE-rel"/>
</dbReference>
<dbReference type="Gene3D" id="3.30.40.10">
    <property type="entry name" value="Zinc/RING finger domain, C3HC4 (zinc finger)"/>
    <property type="match status" value="1"/>
</dbReference>
<dbReference type="InterPro" id="IPR036322">
    <property type="entry name" value="WD40_repeat_dom_sf"/>
</dbReference>
<dbReference type="InterPro" id="IPR013320">
    <property type="entry name" value="ConA-like_dom_sf"/>
</dbReference>
<dbReference type="SMART" id="SM00320">
    <property type="entry name" value="WD40"/>
    <property type="match status" value="5"/>
</dbReference>
<keyword evidence="13" id="KW-1185">Reference proteome</keyword>
<dbReference type="Pfam" id="PF00400">
    <property type="entry name" value="WD40"/>
    <property type="match status" value="2"/>
</dbReference>
<accession>A0AAE0XQX1</accession>
<evidence type="ECO:0000256" key="8">
    <source>
        <dbReference type="SAM" id="MobiDB-lite"/>
    </source>
</evidence>
<dbReference type="CDD" id="cd06071">
    <property type="entry name" value="Beach"/>
    <property type="match status" value="1"/>
</dbReference>
<dbReference type="Gene3D" id="2.30.29.30">
    <property type="entry name" value="Pleckstrin-homology domain (PH domain)/Phosphotyrosine-binding domain (PTB)"/>
    <property type="match status" value="1"/>
</dbReference>
<feature type="region of interest" description="Disordered" evidence="8">
    <location>
        <begin position="1586"/>
        <end position="1609"/>
    </location>
</feature>
<dbReference type="EMBL" id="JAWDGP010007844">
    <property type="protein sequence ID" value="KAK3703122.1"/>
    <property type="molecule type" value="Genomic_DNA"/>
</dbReference>
<dbReference type="InterPro" id="IPR000409">
    <property type="entry name" value="BEACH_dom"/>
</dbReference>
<dbReference type="InterPro" id="IPR016024">
    <property type="entry name" value="ARM-type_fold"/>
</dbReference>
<dbReference type="PROSITE" id="PS51783">
    <property type="entry name" value="PH_BEACH"/>
    <property type="match status" value="1"/>
</dbReference>
<feature type="region of interest" description="Disordered" evidence="8">
    <location>
        <begin position="3234"/>
        <end position="3297"/>
    </location>
</feature>
<evidence type="ECO:0000256" key="6">
    <source>
        <dbReference type="PROSITE-ProRule" id="PRU00091"/>
    </source>
</evidence>
<dbReference type="CDD" id="cd01201">
    <property type="entry name" value="PH_BEACH"/>
    <property type="match status" value="1"/>
</dbReference>
<name>A0AAE0XQX1_9GAST</name>
<feature type="domain" description="BEACH-type PH" evidence="11">
    <location>
        <begin position="2529"/>
        <end position="2654"/>
    </location>
</feature>
<dbReference type="InterPro" id="IPR000306">
    <property type="entry name" value="Znf_FYVE"/>
</dbReference>
<evidence type="ECO:0000256" key="4">
    <source>
        <dbReference type="ARBA" id="ARBA00022771"/>
    </source>
</evidence>
<feature type="region of interest" description="Disordered" evidence="8">
    <location>
        <begin position="1"/>
        <end position="23"/>
    </location>
</feature>
<dbReference type="SMART" id="SM01026">
    <property type="entry name" value="Beach"/>
    <property type="match status" value="1"/>
</dbReference>
<feature type="repeat" description="WD" evidence="7">
    <location>
        <begin position="3103"/>
        <end position="3144"/>
    </location>
</feature>
<evidence type="ECO:0000256" key="5">
    <source>
        <dbReference type="ARBA" id="ARBA00022833"/>
    </source>
</evidence>
<feature type="region of interest" description="Disordered" evidence="8">
    <location>
        <begin position="2434"/>
        <end position="2519"/>
    </location>
</feature>
<dbReference type="InterPro" id="IPR056252">
    <property type="entry name" value="Alfy-like_Arm-like"/>
</dbReference>
<dbReference type="SUPFAM" id="SSF49899">
    <property type="entry name" value="Concanavalin A-like lectins/glucanases"/>
    <property type="match status" value="1"/>
</dbReference>
<dbReference type="SUPFAM" id="SSF48371">
    <property type="entry name" value="ARM repeat"/>
    <property type="match status" value="1"/>
</dbReference>
<dbReference type="GO" id="GO:0008270">
    <property type="term" value="F:zinc ion binding"/>
    <property type="evidence" value="ECO:0007669"/>
    <property type="project" value="UniProtKB-KW"/>
</dbReference>
<dbReference type="InterPro" id="IPR036372">
    <property type="entry name" value="BEACH_dom_sf"/>
</dbReference>
<organism evidence="12 13">
    <name type="scientific">Elysia crispata</name>
    <name type="common">lettuce slug</name>
    <dbReference type="NCBI Taxonomy" id="231223"/>
    <lineage>
        <taxon>Eukaryota</taxon>
        <taxon>Metazoa</taxon>
        <taxon>Spiralia</taxon>
        <taxon>Lophotrochozoa</taxon>
        <taxon>Mollusca</taxon>
        <taxon>Gastropoda</taxon>
        <taxon>Heterobranchia</taxon>
        <taxon>Euthyneura</taxon>
        <taxon>Panpulmonata</taxon>
        <taxon>Sacoglossa</taxon>
        <taxon>Placobranchoidea</taxon>
        <taxon>Plakobranchidae</taxon>
        <taxon>Elysia</taxon>
    </lineage>
</organism>
<dbReference type="Pfam" id="PF23295">
    <property type="entry name" value="Arm_4"/>
    <property type="match status" value="1"/>
</dbReference>
<dbReference type="Pfam" id="PF14844">
    <property type="entry name" value="PH_BEACH"/>
    <property type="match status" value="1"/>
</dbReference>
<dbReference type="PANTHER" id="PTHR46108">
    <property type="entry name" value="BLUE CHEESE"/>
    <property type="match status" value="1"/>
</dbReference>
<dbReference type="Gene3D" id="2.130.10.10">
    <property type="entry name" value="YVTN repeat-like/Quinoprotein amine dehydrogenase"/>
    <property type="match status" value="1"/>
</dbReference>
<evidence type="ECO:0000313" key="12">
    <source>
        <dbReference type="EMBL" id="KAK3703122.1"/>
    </source>
</evidence>
<dbReference type="PANTHER" id="PTHR46108:SF4">
    <property type="entry name" value="BLUE CHEESE"/>
    <property type="match status" value="1"/>
</dbReference>